<reference evidence="2 3" key="1">
    <citation type="submission" date="2020-08" db="EMBL/GenBank/DDBJ databases">
        <title>Sequencing the genomes of 1000 actinobacteria strains.</title>
        <authorList>
            <person name="Klenk H.-P."/>
        </authorList>
    </citation>
    <scope>NUCLEOTIDE SEQUENCE [LARGE SCALE GENOMIC DNA]</scope>
    <source>
        <strain evidence="2 3">DSM 20419</strain>
    </source>
</reference>
<feature type="compositionally biased region" description="Low complexity" evidence="1">
    <location>
        <begin position="15"/>
        <end position="24"/>
    </location>
</feature>
<organism evidence="2 3">
    <name type="scientific">Pseudoclavibacter helvolus</name>
    <dbReference type="NCBI Taxonomy" id="255205"/>
    <lineage>
        <taxon>Bacteria</taxon>
        <taxon>Bacillati</taxon>
        <taxon>Actinomycetota</taxon>
        <taxon>Actinomycetes</taxon>
        <taxon>Micrococcales</taxon>
        <taxon>Microbacteriaceae</taxon>
        <taxon>Pseudoclavibacter</taxon>
    </lineage>
</organism>
<gene>
    <name evidence="2" type="ORF">FHX72_000315</name>
</gene>
<accession>A0A7W4UL53</accession>
<evidence type="ECO:0000313" key="2">
    <source>
        <dbReference type="EMBL" id="MBB2956203.1"/>
    </source>
</evidence>
<name>A0A7W4UL53_9MICO</name>
<keyword evidence="3" id="KW-1185">Reference proteome</keyword>
<evidence type="ECO:0000256" key="1">
    <source>
        <dbReference type="SAM" id="MobiDB-lite"/>
    </source>
</evidence>
<proteinExistence type="predicted"/>
<comment type="caution">
    <text evidence="2">The sequence shown here is derived from an EMBL/GenBank/DDBJ whole genome shotgun (WGS) entry which is preliminary data.</text>
</comment>
<dbReference type="AlphaFoldDB" id="A0A7W4UL53"/>
<dbReference type="EMBL" id="JACHWJ010000001">
    <property type="protein sequence ID" value="MBB2956203.1"/>
    <property type="molecule type" value="Genomic_DNA"/>
</dbReference>
<evidence type="ECO:0000313" key="3">
    <source>
        <dbReference type="Proteomes" id="UP000545286"/>
    </source>
</evidence>
<feature type="compositionally biased region" description="Polar residues" evidence="1">
    <location>
        <begin position="30"/>
        <end position="53"/>
    </location>
</feature>
<sequence length="65" mass="6753">MQTALTCSVRTKIAASATSATRATMGTPARSAQTSGRSRSWTPSEPMSDTAMSVLSMKMVTVPTA</sequence>
<dbReference type="Proteomes" id="UP000545286">
    <property type="component" value="Unassembled WGS sequence"/>
</dbReference>
<feature type="region of interest" description="Disordered" evidence="1">
    <location>
        <begin position="15"/>
        <end position="55"/>
    </location>
</feature>
<protein>
    <submittedName>
        <fullName evidence="2">Uncharacterized protein</fullName>
    </submittedName>
</protein>